<sequence>MNPTHLSPQSRTAEFLRITAAALLLLLLLTAGTAAADDTIQISPSVLLTFENVPAELLTGSEIGIDAAAEITGSTRTILKNAKAGKIINAAYAVALTPKGFSKSDIIKADIRLPVSGDWSGAHKHIYAAAITGDTCELLTVTLIGTGGDGNIIFEAVTRGLPDMILLVATENAADLSLQQTAVPTASAPATAQQTPDRTTAAATPSATLVEAPAPAAGALLGLLAAALITTRRRWD</sequence>
<dbReference type="Proteomes" id="UP001141422">
    <property type="component" value="Unassembled WGS sequence"/>
</dbReference>
<organism evidence="1 2">
    <name type="scientific">Methanocorpusculum petauri</name>
    <dbReference type="NCBI Taxonomy" id="3002863"/>
    <lineage>
        <taxon>Archaea</taxon>
        <taxon>Methanobacteriati</taxon>
        <taxon>Methanobacteriota</taxon>
        <taxon>Stenosarchaea group</taxon>
        <taxon>Methanomicrobia</taxon>
        <taxon>Methanomicrobiales</taxon>
        <taxon>Methanocorpusculaceae</taxon>
        <taxon>Methanocorpusculum</taxon>
    </lineage>
</organism>
<evidence type="ECO:0008006" key="3">
    <source>
        <dbReference type="Google" id="ProtNLM"/>
    </source>
</evidence>
<name>A0ABT4IEJ2_9EURY</name>
<evidence type="ECO:0000313" key="1">
    <source>
        <dbReference type="EMBL" id="MCZ0859996.1"/>
    </source>
</evidence>
<protein>
    <recommendedName>
        <fullName evidence="3">PGF-CTERM sorting domain-containing protein</fullName>
    </recommendedName>
</protein>
<dbReference type="RefSeq" id="WP_268924220.1">
    <property type="nucleotide sequence ID" value="NZ_JAPTGB010000003.1"/>
</dbReference>
<evidence type="ECO:0000313" key="2">
    <source>
        <dbReference type="Proteomes" id="UP001141422"/>
    </source>
</evidence>
<proteinExistence type="predicted"/>
<dbReference type="EMBL" id="JAPTGB010000003">
    <property type="protein sequence ID" value="MCZ0859996.1"/>
    <property type="molecule type" value="Genomic_DNA"/>
</dbReference>
<reference evidence="1" key="1">
    <citation type="submission" date="2022-12" db="EMBL/GenBank/DDBJ databases">
        <title>Isolation and characterisation of novel Methanocorpusculum spp. from native Australian herbivores indicates the genus is ancestrally host-associated.</title>
        <authorList>
            <person name="Volmer J.G."/>
            <person name="Soo R.M."/>
            <person name="Evans P.N."/>
            <person name="Hoedt E.C."/>
            <person name="Astorga Alsina A.L."/>
            <person name="Woodcroft B.J."/>
            <person name="Tyson G.W."/>
            <person name="Hugenholtz P."/>
            <person name="Morrison M."/>
        </authorList>
    </citation>
    <scope>NUCLEOTIDE SEQUENCE</scope>
    <source>
        <strain evidence="1">MG</strain>
    </source>
</reference>
<accession>A0ABT4IEJ2</accession>
<keyword evidence="2" id="KW-1185">Reference proteome</keyword>
<comment type="caution">
    <text evidence="1">The sequence shown here is derived from an EMBL/GenBank/DDBJ whole genome shotgun (WGS) entry which is preliminary data.</text>
</comment>
<gene>
    <name evidence="1" type="ORF">O0S10_01975</name>
</gene>